<name>A0ABM5LUB5_BACA1</name>
<evidence type="ECO:0000256" key="2">
    <source>
        <dbReference type="ARBA" id="ARBA00009410"/>
    </source>
</evidence>
<dbReference type="EMBL" id="CP002207">
    <property type="protein sequence ID" value="ADP31435.1"/>
    <property type="molecule type" value="Genomic_DNA"/>
</dbReference>
<dbReference type="Gene3D" id="3.30.9.10">
    <property type="entry name" value="D-Amino Acid Oxidase, subunit A, domain 2"/>
    <property type="match status" value="1"/>
</dbReference>
<dbReference type="InterPro" id="IPR006076">
    <property type="entry name" value="FAD-dep_OxRdtase"/>
</dbReference>
<comment type="similarity">
    <text evidence="2">Belongs to the DadA oxidoreductase family.</text>
</comment>
<proteinExistence type="inferred from homology"/>
<organism evidence="6 7">
    <name type="scientific">Bacillus atrophaeus (strain 1942)</name>
    <dbReference type="NCBI Taxonomy" id="720555"/>
    <lineage>
        <taxon>Bacteria</taxon>
        <taxon>Bacillati</taxon>
        <taxon>Bacillota</taxon>
        <taxon>Bacilli</taxon>
        <taxon>Bacillales</taxon>
        <taxon>Bacillaceae</taxon>
        <taxon>Bacillus</taxon>
    </lineage>
</organism>
<dbReference type="RefSeq" id="WP_003327799.1">
    <property type="nucleotide sequence ID" value="NC_014639.1"/>
</dbReference>
<dbReference type="SUPFAM" id="SSF51905">
    <property type="entry name" value="FAD/NAD(P)-binding domain"/>
    <property type="match status" value="1"/>
</dbReference>
<gene>
    <name evidence="6" type="ordered locus">BATR1942_02395</name>
</gene>
<dbReference type="PANTHER" id="PTHR13847:SF286">
    <property type="entry name" value="D-AMINO ACID DEHYDROGENASE"/>
    <property type="match status" value="1"/>
</dbReference>
<keyword evidence="7" id="KW-1185">Reference proteome</keyword>
<sequence>MKKVIVVGAGILGASAAYQLAKMGADVLVIDRKDKGQATHAAKGIICPWISPRSNQAWYQLAKAGARFYPGLIEELKNEGEKETGYAQVGVLSNHYDIEKIVKLEERVRERKIDAPEIGEITYLAEKETSDLFPLLADRYHSVHLSGGARVDGQVLRDALLRSAQRKGATFLTGDAALRFHSNRVTGVTVGEKCYSSDEVIICAGVWADQLLEPLGIHFKVRCQKAQIVYVQVPDVSDTDTWPAVMPPSNEYLLAYNQKIVIGATREDDIDGYDVRITAGGIQELLNKGLEMAPGLSNSTFQEARAGLRPFTPGEVPVIGSLPGWDGIIVANGLGSSGLTMGPYVGEQLAKMVFKMDLDININDYDIQKAMGDR</sequence>
<dbReference type="Pfam" id="PF01266">
    <property type="entry name" value="DAO"/>
    <property type="match status" value="1"/>
</dbReference>
<keyword evidence="3" id="KW-0285">Flavoprotein</keyword>
<protein>
    <submittedName>
        <fullName evidence="6">FAD dependent oxidoreductase</fullName>
    </submittedName>
</protein>
<comment type="cofactor">
    <cofactor evidence="1">
        <name>FAD</name>
        <dbReference type="ChEBI" id="CHEBI:57692"/>
    </cofactor>
</comment>
<evidence type="ECO:0000256" key="4">
    <source>
        <dbReference type="ARBA" id="ARBA00023002"/>
    </source>
</evidence>
<evidence type="ECO:0000313" key="7">
    <source>
        <dbReference type="Proteomes" id="UP000006867"/>
    </source>
</evidence>
<dbReference type="InterPro" id="IPR036188">
    <property type="entry name" value="FAD/NAD-bd_sf"/>
</dbReference>
<dbReference type="Proteomes" id="UP000006867">
    <property type="component" value="Chromosome"/>
</dbReference>
<evidence type="ECO:0000259" key="5">
    <source>
        <dbReference type="Pfam" id="PF01266"/>
    </source>
</evidence>
<accession>A0ABM5LUB5</accession>
<reference evidence="6 7" key="1">
    <citation type="journal article" date="2011" name="Front. Microbiol.">
        <title>Genomic signatures of strain selection and enhancement in Bacillus atrophaeus var. globigii, a historical biowarfare simulant.</title>
        <authorList>
            <person name="Gibbons H.S."/>
            <person name="Broomall S.M."/>
            <person name="McNew L.A."/>
            <person name="Daligault H."/>
            <person name="Chapman C."/>
            <person name="Bruce D."/>
            <person name="Karavis M."/>
            <person name="Krepps M."/>
            <person name="McGregor P.A."/>
            <person name="Hong C."/>
            <person name="Park K.H."/>
            <person name="Akmal A."/>
            <person name="Feldman A."/>
            <person name="Lin J.S."/>
            <person name="Chang W.E."/>
            <person name="Higgs B.W."/>
            <person name="Demirev P."/>
            <person name="Lindquist J."/>
            <person name="Liem A."/>
            <person name="Fochler E."/>
            <person name="Read T.D."/>
            <person name="Tapia R."/>
            <person name="Johnson S."/>
            <person name="Bishop-Lilly K.A."/>
            <person name="Detter C."/>
            <person name="Han C."/>
            <person name="Sozhamannan S."/>
            <person name="Rosenzweig C.N."/>
            <person name="Skowronski E.W."/>
        </authorList>
    </citation>
    <scope>NUCLEOTIDE SEQUENCE [LARGE SCALE GENOMIC DNA]</scope>
    <source>
        <strain evidence="6 7">1942</strain>
    </source>
</reference>
<evidence type="ECO:0000313" key="6">
    <source>
        <dbReference type="EMBL" id="ADP31435.1"/>
    </source>
</evidence>
<evidence type="ECO:0000256" key="3">
    <source>
        <dbReference type="ARBA" id="ARBA00022630"/>
    </source>
</evidence>
<dbReference type="PANTHER" id="PTHR13847">
    <property type="entry name" value="SARCOSINE DEHYDROGENASE-RELATED"/>
    <property type="match status" value="1"/>
</dbReference>
<feature type="domain" description="FAD dependent oxidoreductase" evidence="5">
    <location>
        <begin position="3"/>
        <end position="352"/>
    </location>
</feature>
<dbReference type="SUPFAM" id="SSF54373">
    <property type="entry name" value="FAD-linked reductases, C-terminal domain"/>
    <property type="match status" value="1"/>
</dbReference>
<evidence type="ECO:0000256" key="1">
    <source>
        <dbReference type="ARBA" id="ARBA00001974"/>
    </source>
</evidence>
<keyword evidence="4" id="KW-0560">Oxidoreductase</keyword>
<dbReference type="Gene3D" id="3.50.50.60">
    <property type="entry name" value="FAD/NAD(P)-binding domain"/>
    <property type="match status" value="1"/>
</dbReference>